<dbReference type="FunFam" id="3.30.1330.50:FF:000001">
    <property type="entry name" value="2-C-methyl-D-erythritol 2,4-cyclodiphosphate synthase"/>
    <property type="match status" value="1"/>
</dbReference>
<dbReference type="HAMAP" id="MF_00107">
    <property type="entry name" value="IspF"/>
    <property type="match status" value="1"/>
</dbReference>
<dbReference type="Gene3D" id="3.30.1330.50">
    <property type="entry name" value="2-C-methyl-D-erythritol 2,4-cyclodiphosphate synthase"/>
    <property type="match status" value="1"/>
</dbReference>
<organism evidence="4">
    <name type="scientific">marine metagenome</name>
    <dbReference type="NCBI Taxonomy" id="408172"/>
    <lineage>
        <taxon>unclassified sequences</taxon>
        <taxon>metagenomes</taxon>
        <taxon>ecological metagenomes</taxon>
    </lineage>
</organism>
<keyword evidence="2" id="KW-0456">Lyase</keyword>
<feature type="domain" description="2-C-methyl-D-erythritol 2,4-cyclodiphosphate synthase" evidence="3">
    <location>
        <begin position="7"/>
        <end position="159"/>
    </location>
</feature>
<dbReference type="SUPFAM" id="SSF69765">
    <property type="entry name" value="IpsF-like"/>
    <property type="match status" value="1"/>
</dbReference>
<keyword evidence="1" id="KW-0479">Metal-binding</keyword>
<dbReference type="GO" id="GO:0008685">
    <property type="term" value="F:2-C-methyl-D-erythritol 2,4-cyclodiphosphate synthase activity"/>
    <property type="evidence" value="ECO:0007669"/>
    <property type="project" value="InterPro"/>
</dbReference>
<dbReference type="GO" id="GO:0016114">
    <property type="term" value="P:terpenoid biosynthetic process"/>
    <property type="evidence" value="ECO:0007669"/>
    <property type="project" value="InterPro"/>
</dbReference>
<name>A0A381N260_9ZZZZ</name>
<evidence type="ECO:0000313" key="4">
    <source>
        <dbReference type="EMBL" id="SUZ48134.1"/>
    </source>
</evidence>
<accession>A0A381N260</accession>
<dbReference type="EMBL" id="UINC01000054">
    <property type="protein sequence ID" value="SUZ48134.1"/>
    <property type="molecule type" value="Genomic_DNA"/>
</dbReference>
<evidence type="ECO:0000259" key="3">
    <source>
        <dbReference type="Pfam" id="PF02542"/>
    </source>
</evidence>
<reference evidence="4" key="1">
    <citation type="submission" date="2018-05" db="EMBL/GenBank/DDBJ databases">
        <authorList>
            <person name="Lanie J.A."/>
            <person name="Ng W.-L."/>
            <person name="Kazmierczak K.M."/>
            <person name="Andrzejewski T.M."/>
            <person name="Davidsen T.M."/>
            <person name="Wayne K.J."/>
            <person name="Tettelin H."/>
            <person name="Glass J.I."/>
            <person name="Rusch D."/>
            <person name="Podicherti R."/>
            <person name="Tsui H.-C.T."/>
            <person name="Winkler M.E."/>
        </authorList>
    </citation>
    <scope>NUCLEOTIDE SEQUENCE</scope>
</reference>
<dbReference type="PANTHER" id="PTHR43181:SF1">
    <property type="entry name" value="2-C-METHYL-D-ERYTHRITOL 2,4-CYCLODIPHOSPHATE SYNTHASE, CHLOROPLASTIC"/>
    <property type="match status" value="1"/>
</dbReference>
<dbReference type="Pfam" id="PF02542">
    <property type="entry name" value="YgbB"/>
    <property type="match status" value="1"/>
</dbReference>
<dbReference type="InterPro" id="IPR003526">
    <property type="entry name" value="MECDP_synthase"/>
</dbReference>
<evidence type="ECO:0000256" key="1">
    <source>
        <dbReference type="ARBA" id="ARBA00022723"/>
    </source>
</evidence>
<sequence>MPKSNYRIGHGYDVHRLEEGADCWIGGIKLEHTKGAVGHSDADVVVHVMCDALLGALNLRDIGFHFSDTDKKYEGIDSKKLLKKVIDMVRKKNYEVNNIDVTVMAEYPKLSPHINEMQNVLSRVMEIENNLLSIKATTTEGLGFIGREEGIAATCVVLLHSDQN</sequence>
<dbReference type="GO" id="GO:0046872">
    <property type="term" value="F:metal ion binding"/>
    <property type="evidence" value="ECO:0007669"/>
    <property type="project" value="UniProtKB-KW"/>
</dbReference>
<protein>
    <recommendedName>
        <fullName evidence="3">2-C-methyl-D-erythritol 2,4-cyclodiphosphate synthase domain-containing protein</fullName>
    </recommendedName>
</protein>
<dbReference type="PANTHER" id="PTHR43181">
    <property type="entry name" value="2-C-METHYL-D-ERYTHRITOL 2,4-CYCLODIPHOSPHATE SYNTHASE, CHLOROPLASTIC"/>
    <property type="match status" value="1"/>
</dbReference>
<gene>
    <name evidence="4" type="ORF">METZ01_LOCUS988</name>
</gene>
<proteinExistence type="inferred from homology"/>
<dbReference type="InterPro" id="IPR036571">
    <property type="entry name" value="MECDP_synthase_sf"/>
</dbReference>
<evidence type="ECO:0000256" key="2">
    <source>
        <dbReference type="ARBA" id="ARBA00023239"/>
    </source>
</evidence>
<dbReference type="NCBIfam" id="TIGR00151">
    <property type="entry name" value="ispF"/>
    <property type="match status" value="1"/>
</dbReference>
<dbReference type="AlphaFoldDB" id="A0A381N260"/>
<dbReference type="CDD" id="cd00554">
    <property type="entry name" value="MECDP_synthase"/>
    <property type="match status" value="1"/>
</dbReference>